<gene>
    <name evidence="1" type="ORF">NIES2119_11765</name>
</gene>
<dbReference type="Proteomes" id="UP000185860">
    <property type="component" value="Unassembled WGS sequence"/>
</dbReference>
<name>A0A1U7IKW2_9CYAN</name>
<dbReference type="EMBL" id="MRCE01000010">
    <property type="protein sequence ID" value="OKH37826.1"/>
    <property type="molecule type" value="Genomic_DNA"/>
</dbReference>
<comment type="caution">
    <text evidence="1">The sequence shown here is derived from an EMBL/GenBank/DDBJ whole genome shotgun (WGS) entry which is preliminary data.</text>
</comment>
<evidence type="ECO:0000313" key="2">
    <source>
        <dbReference type="Proteomes" id="UP000185860"/>
    </source>
</evidence>
<evidence type="ECO:0008006" key="3">
    <source>
        <dbReference type="Google" id="ProtNLM"/>
    </source>
</evidence>
<dbReference type="SUPFAM" id="SSF47240">
    <property type="entry name" value="Ferritin-like"/>
    <property type="match status" value="1"/>
</dbReference>
<dbReference type="STRING" id="454136.NIES2119_11765"/>
<evidence type="ECO:0000313" key="1">
    <source>
        <dbReference type="EMBL" id="OKH37826.1"/>
    </source>
</evidence>
<protein>
    <recommendedName>
        <fullName evidence="3">Ferritin-like domain-containing protein</fullName>
    </recommendedName>
</protein>
<dbReference type="InterPro" id="IPR009078">
    <property type="entry name" value="Ferritin-like_SF"/>
</dbReference>
<dbReference type="RefSeq" id="WP_073593666.1">
    <property type="nucleotide sequence ID" value="NZ_MRCE01000010.1"/>
</dbReference>
<reference evidence="1 2" key="1">
    <citation type="submission" date="2016-11" db="EMBL/GenBank/DDBJ databases">
        <title>Draft Genome Sequences of Nine Cyanobacterial Strains from Diverse Habitats.</title>
        <authorList>
            <person name="Zhu T."/>
            <person name="Hou S."/>
            <person name="Lu X."/>
            <person name="Hess W.R."/>
        </authorList>
    </citation>
    <scope>NUCLEOTIDE SEQUENCE [LARGE SCALE GENOMIC DNA]</scope>
    <source>
        <strain evidence="1 2">IAM M-71</strain>
    </source>
</reference>
<sequence>MTHTLSKYQISGLNLPHTADDHRLRRVLKAALPNQETSKVNLNFPYWSAEFFNLNQVKIFQESIDTEQLAILEIANRSLLEEAYHIENSGVGYMAKMTLLAETIEERMLYGLFAADEATHLSQISIFLPEIELISNKNPFLNLLAEVVEMADRTVLLFVLQIVLEGWGLSHYRRLAKECHNQLLAEVFTSFLDAEARHHATGSLLFEEISPSKASQTLIIEILAKFLMMVQVGPQNVLASIAQVKGHLSRSQKIQILEELDTETHSGSRLQLLRSLMQGKSADAIVQALDDRGAFLPLPAHQCVN</sequence>
<accession>A0A1U7IKW2</accession>
<proteinExistence type="predicted"/>
<dbReference type="OrthoDB" id="528268at2"/>
<dbReference type="AlphaFoldDB" id="A0A1U7IKW2"/>
<dbReference type="CDD" id="cd00657">
    <property type="entry name" value="Ferritin_like"/>
    <property type="match status" value="1"/>
</dbReference>
<organism evidence="1 2">
    <name type="scientific">[Phormidium ambiguum] IAM M-71</name>
    <dbReference type="NCBI Taxonomy" id="454136"/>
    <lineage>
        <taxon>Bacteria</taxon>
        <taxon>Bacillati</taxon>
        <taxon>Cyanobacteriota</taxon>
        <taxon>Cyanophyceae</taxon>
        <taxon>Oscillatoriophycideae</taxon>
        <taxon>Aerosakkonematales</taxon>
        <taxon>Aerosakkonemataceae</taxon>
        <taxon>Floridanema</taxon>
    </lineage>
</organism>